<sequence length="61" mass="6930">MQLEELAMRIKIKGNEIKTANKVYLPRRIYDVIPSKAQVWIKMGWAVPAPKVSDVSESSQS</sequence>
<proteinExistence type="predicted"/>
<evidence type="ECO:0000313" key="1">
    <source>
        <dbReference type="EMBL" id="QJA59079.1"/>
    </source>
</evidence>
<reference evidence="1" key="1">
    <citation type="submission" date="2020-03" db="EMBL/GenBank/DDBJ databases">
        <title>The deep terrestrial virosphere.</title>
        <authorList>
            <person name="Holmfeldt K."/>
            <person name="Nilsson E."/>
            <person name="Simone D."/>
            <person name="Lopez-Fernandez M."/>
            <person name="Wu X."/>
            <person name="de Brujin I."/>
            <person name="Lundin D."/>
            <person name="Andersson A."/>
            <person name="Bertilsson S."/>
            <person name="Dopson M."/>
        </authorList>
    </citation>
    <scope>NUCLEOTIDE SEQUENCE</scope>
    <source>
        <strain evidence="1">MM415B01367</strain>
    </source>
</reference>
<dbReference type="EMBL" id="MT141353">
    <property type="protein sequence ID" value="QJA59079.1"/>
    <property type="molecule type" value="Genomic_DNA"/>
</dbReference>
<gene>
    <name evidence="1" type="ORF">MM415B01367_0010</name>
</gene>
<organism evidence="1">
    <name type="scientific">viral metagenome</name>
    <dbReference type="NCBI Taxonomy" id="1070528"/>
    <lineage>
        <taxon>unclassified sequences</taxon>
        <taxon>metagenomes</taxon>
        <taxon>organismal metagenomes</taxon>
    </lineage>
</organism>
<protein>
    <submittedName>
        <fullName evidence="1">Uncharacterized protein</fullName>
    </submittedName>
</protein>
<accession>A0A6M3INH7</accession>
<dbReference type="AlphaFoldDB" id="A0A6M3INH7"/>
<name>A0A6M3INH7_9ZZZZ</name>